<sequence length="162" mass="17745">MMNAQTATMDLEVSKTPLVLKVLVVLAMMTLMGGTLTGVMTYFNLGYSDSFFKDWFGSFSTVAMTVMPMGFVLMVSLTKLAERLFSNVSEHARNLVIGVIIAGIMESGMAFATAMNNIGFDDKELFMDAWFNGLIGALPVALVLMITVNMTIKPKVEKFLKS</sequence>
<dbReference type="AlphaFoldDB" id="A0A0B8NRA7"/>
<dbReference type="Proteomes" id="UP000031671">
    <property type="component" value="Unassembled WGS sequence"/>
</dbReference>
<dbReference type="InterPro" id="IPR021529">
    <property type="entry name" value="DUF2798"/>
</dbReference>
<organism evidence="2 3">
    <name type="scientific">Vibrio ishigakensis</name>
    <dbReference type="NCBI Taxonomy" id="1481914"/>
    <lineage>
        <taxon>Bacteria</taxon>
        <taxon>Pseudomonadati</taxon>
        <taxon>Pseudomonadota</taxon>
        <taxon>Gammaproteobacteria</taxon>
        <taxon>Vibrionales</taxon>
        <taxon>Vibrionaceae</taxon>
        <taxon>Vibrio</taxon>
    </lineage>
</organism>
<dbReference type="Pfam" id="PF11391">
    <property type="entry name" value="DUF2798"/>
    <property type="match status" value="2"/>
</dbReference>
<feature type="transmembrane region" description="Helical" evidence="1">
    <location>
        <begin position="20"/>
        <end position="43"/>
    </location>
</feature>
<dbReference type="RefSeq" id="WP_261835701.1">
    <property type="nucleotide sequence ID" value="NZ_AP024882.1"/>
</dbReference>
<evidence type="ECO:0008006" key="4">
    <source>
        <dbReference type="Google" id="ProtNLM"/>
    </source>
</evidence>
<feature type="transmembrane region" description="Helical" evidence="1">
    <location>
        <begin position="130"/>
        <end position="152"/>
    </location>
</feature>
<proteinExistence type="predicted"/>
<gene>
    <name evidence="2" type="ORF">JCM19231_2587</name>
</gene>
<keyword evidence="1" id="KW-0472">Membrane</keyword>
<accession>A0A0B8NRA7</accession>
<evidence type="ECO:0000313" key="3">
    <source>
        <dbReference type="Proteomes" id="UP000031671"/>
    </source>
</evidence>
<protein>
    <recommendedName>
        <fullName evidence="4">DUF2798 domain-containing protein</fullName>
    </recommendedName>
</protein>
<keyword evidence="1" id="KW-0812">Transmembrane</keyword>
<name>A0A0B8NRA7_9VIBR</name>
<dbReference type="EMBL" id="BBRZ01000029">
    <property type="protein sequence ID" value="GAM56441.1"/>
    <property type="molecule type" value="Genomic_DNA"/>
</dbReference>
<comment type="caution">
    <text evidence="2">The sequence shown here is derived from an EMBL/GenBank/DDBJ whole genome shotgun (WGS) entry which is preliminary data.</text>
</comment>
<feature type="transmembrane region" description="Helical" evidence="1">
    <location>
        <begin position="55"/>
        <end position="75"/>
    </location>
</feature>
<reference evidence="2 3" key="2">
    <citation type="submission" date="2015-01" db="EMBL/GenBank/DDBJ databases">
        <authorList>
            <consortium name="NBRP consortium"/>
            <person name="Sawabe T."/>
            <person name="Meirelles P."/>
            <person name="Feng G."/>
            <person name="Sayaka M."/>
            <person name="Hattori M."/>
            <person name="Ohkuma M."/>
        </authorList>
    </citation>
    <scope>NUCLEOTIDE SEQUENCE [LARGE SCALE GENOMIC DNA]</scope>
    <source>
        <strain evidence="3">JCM 19231</strain>
    </source>
</reference>
<feature type="transmembrane region" description="Helical" evidence="1">
    <location>
        <begin position="95"/>
        <end position="118"/>
    </location>
</feature>
<keyword evidence="1" id="KW-1133">Transmembrane helix</keyword>
<keyword evidence="3" id="KW-1185">Reference proteome</keyword>
<reference evidence="2 3" key="1">
    <citation type="submission" date="2015-01" db="EMBL/GenBank/DDBJ databases">
        <title>Vibrio sp. C1 JCM 19231 whole genome shotgun sequence.</title>
        <authorList>
            <person name="Sawabe T."/>
            <person name="Meirelles P."/>
            <person name="Feng G."/>
            <person name="Sayaka M."/>
            <person name="Hattori M."/>
            <person name="Ohkuma M."/>
        </authorList>
    </citation>
    <scope>NUCLEOTIDE SEQUENCE [LARGE SCALE GENOMIC DNA]</scope>
    <source>
        <strain evidence="3">JCM 19231</strain>
    </source>
</reference>
<evidence type="ECO:0000313" key="2">
    <source>
        <dbReference type="EMBL" id="GAM56441.1"/>
    </source>
</evidence>
<evidence type="ECO:0000256" key="1">
    <source>
        <dbReference type="SAM" id="Phobius"/>
    </source>
</evidence>